<dbReference type="EMBL" id="AMGV01000008">
    <property type="protein sequence ID" value="KEF55134.1"/>
    <property type="molecule type" value="Genomic_DNA"/>
</dbReference>
<gene>
    <name evidence="2" type="ORF">A1O9_08787</name>
</gene>
<keyword evidence="3" id="KW-1185">Reference proteome</keyword>
<dbReference type="VEuPathDB" id="FungiDB:A1O9_08787"/>
<sequence length="448" mass="49733">MSSTSSLADFSGRCLCHCHAGPDRSGCTCTCPPASSSSTPVVLPLTLRALLAAGRHLIRWRALTFYYDFIPEEKTKTITNDIQNAAAVIRLHLNHVDVLDTWAQYIAEVTRAAASPPSSSTNSSSGEEHFKGRKRSFTSFTRRLVRRLASIPTSPSSETLDSTQTRASLTAIRDTSGTPSSSGNDSSRNSSTSTPLLPMFVMVAERLQVSRNQLELAFKYYAAYVSSDRVKRITAKDLVRSQRYSDLGEIILLDMQELGMFPHAPVWERHYQQQYPYLYLNAEEPSSGFDTSAESTALHSSCKGEGYAQGDKGPSLTAPVTIASFDRANGFRRVLLGKNHAPATEAIASCTEHYFVCLRYQQPRPFNPMRLWLLITERIRDKKRKGRAVTTDGNGVYDAAGIEAMQRHHQKNYSVVWKIRASSIAPVFTMEDLNGSKKFNKRRAGADL</sequence>
<organism evidence="2 3">
    <name type="scientific">Exophiala aquamarina CBS 119918</name>
    <dbReference type="NCBI Taxonomy" id="1182545"/>
    <lineage>
        <taxon>Eukaryota</taxon>
        <taxon>Fungi</taxon>
        <taxon>Dikarya</taxon>
        <taxon>Ascomycota</taxon>
        <taxon>Pezizomycotina</taxon>
        <taxon>Eurotiomycetes</taxon>
        <taxon>Chaetothyriomycetidae</taxon>
        <taxon>Chaetothyriales</taxon>
        <taxon>Herpotrichiellaceae</taxon>
        <taxon>Exophiala</taxon>
    </lineage>
</organism>
<feature type="region of interest" description="Disordered" evidence="1">
    <location>
        <begin position="113"/>
        <end position="134"/>
    </location>
</feature>
<accession>A0A072P4T9</accession>
<dbReference type="GeneID" id="25283698"/>
<feature type="region of interest" description="Disordered" evidence="1">
    <location>
        <begin position="153"/>
        <end position="192"/>
    </location>
</feature>
<evidence type="ECO:0000313" key="2">
    <source>
        <dbReference type="EMBL" id="KEF55134.1"/>
    </source>
</evidence>
<comment type="caution">
    <text evidence="2">The sequence shown here is derived from an EMBL/GenBank/DDBJ whole genome shotgun (WGS) entry which is preliminary data.</text>
</comment>
<evidence type="ECO:0000313" key="3">
    <source>
        <dbReference type="Proteomes" id="UP000027920"/>
    </source>
</evidence>
<reference evidence="2 3" key="1">
    <citation type="submission" date="2013-03" db="EMBL/GenBank/DDBJ databases">
        <title>The Genome Sequence of Exophiala aquamarina CBS 119918.</title>
        <authorList>
            <consortium name="The Broad Institute Genomics Platform"/>
            <person name="Cuomo C."/>
            <person name="de Hoog S."/>
            <person name="Gorbushina A."/>
            <person name="Walker B."/>
            <person name="Young S.K."/>
            <person name="Zeng Q."/>
            <person name="Gargeya S."/>
            <person name="Fitzgerald M."/>
            <person name="Haas B."/>
            <person name="Abouelleil A."/>
            <person name="Allen A.W."/>
            <person name="Alvarado L."/>
            <person name="Arachchi H.M."/>
            <person name="Berlin A.M."/>
            <person name="Chapman S.B."/>
            <person name="Gainer-Dewar J."/>
            <person name="Goldberg J."/>
            <person name="Griggs A."/>
            <person name="Gujja S."/>
            <person name="Hansen M."/>
            <person name="Howarth C."/>
            <person name="Imamovic A."/>
            <person name="Ireland A."/>
            <person name="Larimer J."/>
            <person name="McCowan C."/>
            <person name="Murphy C."/>
            <person name="Pearson M."/>
            <person name="Poon T.W."/>
            <person name="Priest M."/>
            <person name="Roberts A."/>
            <person name="Saif S."/>
            <person name="Shea T."/>
            <person name="Sisk P."/>
            <person name="Sykes S."/>
            <person name="Wortman J."/>
            <person name="Nusbaum C."/>
            <person name="Birren B."/>
        </authorList>
    </citation>
    <scope>NUCLEOTIDE SEQUENCE [LARGE SCALE GENOMIC DNA]</scope>
    <source>
        <strain evidence="2 3">CBS 119918</strain>
    </source>
</reference>
<proteinExistence type="predicted"/>
<dbReference type="Proteomes" id="UP000027920">
    <property type="component" value="Unassembled WGS sequence"/>
</dbReference>
<feature type="compositionally biased region" description="Low complexity" evidence="1">
    <location>
        <begin position="174"/>
        <end position="192"/>
    </location>
</feature>
<name>A0A072P4T9_9EURO</name>
<feature type="compositionally biased region" description="Low complexity" evidence="1">
    <location>
        <begin position="113"/>
        <end position="125"/>
    </location>
</feature>
<dbReference type="RefSeq" id="XP_013257724.1">
    <property type="nucleotide sequence ID" value="XM_013402270.1"/>
</dbReference>
<dbReference type="HOGENOM" id="CLU_611154_0_0_1"/>
<dbReference type="AlphaFoldDB" id="A0A072P4T9"/>
<evidence type="ECO:0000256" key="1">
    <source>
        <dbReference type="SAM" id="MobiDB-lite"/>
    </source>
</evidence>
<feature type="compositionally biased region" description="Polar residues" evidence="1">
    <location>
        <begin position="153"/>
        <end position="168"/>
    </location>
</feature>
<protein>
    <submittedName>
        <fullName evidence="2">Uncharacterized protein</fullName>
    </submittedName>
</protein>